<keyword evidence="1" id="KW-1185">Reference proteome</keyword>
<name>A0A1I8AES4_9BILA</name>
<proteinExistence type="predicted"/>
<sequence length="166" mass="19581">MGFRRVDVRDNLKTVEMDAVRCSMGDPCDACPKEFRNFRRLLLEEQCVMFNLLCKDEIIAQHGLHLSVFVFEKKIHPLEPFAFWRDERLRESSKRKQASEVRLSEDRSKKERREQQLFAKRRLEQSNGLITCDASPMDLFWMNCFMDVGPMLTAEKKTDSALLFII</sequence>
<dbReference type="Proteomes" id="UP000095287">
    <property type="component" value="Unplaced"/>
</dbReference>
<dbReference type="AlphaFoldDB" id="A0A1I8AES4"/>
<reference evidence="2" key="1">
    <citation type="submission" date="2016-11" db="UniProtKB">
        <authorList>
            <consortium name="WormBaseParasite"/>
        </authorList>
    </citation>
    <scope>IDENTIFICATION</scope>
</reference>
<evidence type="ECO:0000313" key="2">
    <source>
        <dbReference type="WBParaSite" id="L893_g4712.t1"/>
    </source>
</evidence>
<organism evidence="1 2">
    <name type="scientific">Steinernema glaseri</name>
    <dbReference type="NCBI Taxonomy" id="37863"/>
    <lineage>
        <taxon>Eukaryota</taxon>
        <taxon>Metazoa</taxon>
        <taxon>Ecdysozoa</taxon>
        <taxon>Nematoda</taxon>
        <taxon>Chromadorea</taxon>
        <taxon>Rhabditida</taxon>
        <taxon>Tylenchina</taxon>
        <taxon>Panagrolaimomorpha</taxon>
        <taxon>Strongyloidoidea</taxon>
        <taxon>Steinernematidae</taxon>
        <taxon>Steinernema</taxon>
    </lineage>
</organism>
<protein>
    <submittedName>
        <fullName evidence="2">PX domain-containing protein</fullName>
    </submittedName>
</protein>
<accession>A0A1I8AES4</accession>
<dbReference type="WBParaSite" id="L893_g4712.t1">
    <property type="protein sequence ID" value="L893_g4712.t1"/>
    <property type="gene ID" value="L893_g4712"/>
</dbReference>
<evidence type="ECO:0000313" key="1">
    <source>
        <dbReference type="Proteomes" id="UP000095287"/>
    </source>
</evidence>